<accession>A0ABR1H5F8</accession>
<dbReference type="Proteomes" id="UP001498421">
    <property type="component" value="Unassembled WGS sequence"/>
</dbReference>
<gene>
    <name evidence="2" type="ORF">QQZ08_012090</name>
</gene>
<proteinExistence type="predicted"/>
<protein>
    <recommendedName>
        <fullName evidence="4">ABC transporter domain-containing protein</fullName>
    </recommendedName>
</protein>
<keyword evidence="1" id="KW-0677">Repeat</keyword>
<sequence>MYPLPSSPVVRLALACVVWKHPHLLVLDEVTMHLDLYTVRALARALRQFNGALLVVSHDRLFIKSVIEGNAQLLGLDEDEPADSDENERAEMQQSQHLIKNGKLIVLEHGVQDFEESLGKKVENLLS</sequence>
<dbReference type="InterPro" id="IPR050611">
    <property type="entry name" value="ABCF"/>
</dbReference>
<comment type="caution">
    <text evidence="2">The sequence shown here is derived from an EMBL/GenBank/DDBJ whole genome shotgun (WGS) entry which is preliminary data.</text>
</comment>
<evidence type="ECO:0000313" key="2">
    <source>
        <dbReference type="EMBL" id="KAK7416212.1"/>
    </source>
</evidence>
<dbReference type="Gene3D" id="3.40.50.300">
    <property type="entry name" value="P-loop containing nucleotide triphosphate hydrolases"/>
    <property type="match status" value="1"/>
</dbReference>
<reference evidence="2 3" key="1">
    <citation type="journal article" date="2025" name="Microbiol. Resour. Announc.">
        <title>Draft genome sequences for Neonectria magnoliae and Neonectria punicea, canker pathogens of Liriodendron tulipifera and Acer saccharum in West Virginia.</title>
        <authorList>
            <person name="Petronek H.M."/>
            <person name="Kasson M.T."/>
            <person name="Metheny A.M."/>
            <person name="Stauder C.M."/>
            <person name="Lovett B."/>
            <person name="Lynch S.C."/>
            <person name="Garnas J.R."/>
            <person name="Kasson L.R."/>
            <person name="Stajich J.E."/>
        </authorList>
    </citation>
    <scope>NUCLEOTIDE SEQUENCE [LARGE SCALE GENOMIC DNA]</scope>
    <source>
        <strain evidence="2 3">NRRL 64651</strain>
    </source>
</reference>
<dbReference type="PANTHER" id="PTHR19211:SF135">
    <property type="entry name" value="ATPASE, PUTATIVE (AFU_ORTHOLOGUE AFUA_1G16440)-RELATED"/>
    <property type="match status" value="1"/>
</dbReference>
<evidence type="ECO:0000313" key="3">
    <source>
        <dbReference type="Proteomes" id="UP001498421"/>
    </source>
</evidence>
<dbReference type="InterPro" id="IPR027417">
    <property type="entry name" value="P-loop_NTPase"/>
</dbReference>
<name>A0ABR1H5F8_9HYPO</name>
<keyword evidence="3" id="KW-1185">Reference proteome</keyword>
<evidence type="ECO:0000256" key="1">
    <source>
        <dbReference type="ARBA" id="ARBA00022737"/>
    </source>
</evidence>
<dbReference type="PANTHER" id="PTHR19211">
    <property type="entry name" value="ATP-BINDING TRANSPORT PROTEIN-RELATED"/>
    <property type="match status" value="1"/>
</dbReference>
<dbReference type="EMBL" id="JAZAVK010000215">
    <property type="protein sequence ID" value="KAK7416212.1"/>
    <property type="molecule type" value="Genomic_DNA"/>
</dbReference>
<organism evidence="2 3">
    <name type="scientific">Neonectria magnoliae</name>
    <dbReference type="NCBI Taxonomy" id="2732573"/>
    <lineage>
        <taxon>Eukaryota</taxon>
        <taxon>Fungi</taxon>
        <taxon>Dikarya</taxon>
        <taxon>Ascomycota</taxon>
        <taxon>Pezizomycotina</taxon>
        <taxon>Sordariomycetes</taxon>
        <taxon>Hypocreomycetidae</taxon>
        <taxon>Hypocreales</taxon>
        <taxon>Nectriaceae</taxon>
        <taxon>Neonectria</taxon>
    </lineage>
</organism>
<dbReference type="SUPFAM" id="SSF52540">
    <property type="entry name" value="P-loop containing nucleoside triphosphate hydrolases"/>
    <property type="match status" value="1"/>
</dbReference>
<evidence type="ECO:0008006" key="4">
    <source>
        <dbReference type="Google" id="ProtNLM"/>
    </source>
</evidence>